<dbReference type="InterPro" id="IPR051604">
    <property type="entry name" value="Ergot_Alk_Oxidoreductase"/>
</dbReference>
<keyword evidence="2" id="KW-1185">Reference proteome</keyword>
<sequence length="273" mass="28929">MSSRPILVIGSTGKTGRRIVSRLTGGGHRVRPAGRRTDPPFSWEQPSSWPAVLHGAGSAYIAYAPDLAVPSAPAAIEALVSYAIEAGLEHLVLLSGRGEHHAQRCEKIVQGSGLSHTLIRASWFAQNFSEGDLLEQVRRGMITLPAGQVAEPFVDVEDIADVAVAALTDDRHSGRLYELTGPRLLTFADAAAEISAAAGHPVGYTAVAAGEFRAALAEETGPEYADLFTALCEELFDGRNATLGRGVQDALGREPRDFAGFCRSAAASGVWQR</sequence>
<evidence type="ECO:0000313" key="1">
    <source>
        <dbReference type="EMBL" id="MFB9476591.1"/>
    </source>
</evidence>
<proteinExistence type="predicted"/>
<gene>
    <name evidence="1" type="ORF">ACFFR3_44475</name>
</gene>
<dbReference type="EMBL" id="JBHMCF010000052">
    <property type="protein sequence ID" value="MFB9476591.1"/>
    <property type="molecule type" value="Genomic_DNA"/>
</dbReference>
<dbReference type="Gene3D" id="3.40.50.720">
    <property type="entry name" value="NAD(P)-binding Rossmann-like Domain"/>
    <property type="match status" value="1"/>
</dbReference>
<comment type="caution">
    <text evidence="1">The sequence shown here is derived from an EMBL/GenBank/DDBJ whole genome shotgun (WGS) entry which is preliminary data.</text>
</comment>
<dbReference type="InterPro" id="IPR036291">
    <property type="entry name" value="NAD(P)-bd_dom_sf"/>
</dbReference>
<organism evidence="1 2">
    <name type="scientific">Nonomuraea salmonea</name>
    <dbReference type="NCBI Taxonomy" id="46181"/>
    <lineage>
        <taxon>Bacteria</taxon>
        <taxon>Bacillati</taxon>
        <taxon>Actinomycetota</taxon>
        <taxon>Actinomycetes</taxon>
        <taxon>Streptosporangiales</taxon>
        <taxon>Streptosporangiaceae</taxon>
        <taxon>Nonomuraea</taxon>
    </lineage>
</organism>
<dbReference type="Gene3D" id="3.90.25.10">
    <property type="entry name" value="UDP-galactose 4-epimerase, domain 1"/>
    <property type="match status" value="1"/>
</dbReference>
<name>A0ABV5P206_9ACTN</name>
<dbReference type="RefSeq" id="WP_345408212.1">
    <property type="nucleotide sequence ID" value="NZ_BAAAXS010000001.1"/>
</dbReference>
<dbReference type="SUPFAM" id="SSF51735">
    <property type="entry name" value="NAD(P)-binding Rossmann-fold domains"/>
    <property type="match status" value="1"/>
</dbReference>
<dbReference type="PANTHER" id="PTHR43162:SF1">
    <property type="entry name" value="PRESTALK A DIFFERENTIATION PROTEIN A"/>
    <property type="match status" value="1"/>
</dbReference>
<reference evidence="1 2" key="1">
    <citation type="submission" date="2024-09" db="EMBL/GenBank/DDBJ databases">
        <authorList>
            <person name="Sun Q."/>
            <person name="Mori K."/>
        </authorList>
    </citation>
    <scope>NUCLEOTIDE SEQUENCE [LARGE SCALE GENOMIC DNA]</scope>
    <source>
        <strain evidence="1 2">JCM 3324</strain>
    </source>
</reference>
<dbReference type="PANTHER" id="PTHR43162">
    <property type="match status" value="1"/>
</dbReference>
<accession>A0ABV5P206</accession>
<protein>
    <submittedName>
        <fullName evidence="1">SDR family oxidoreductase</fullName>
    </submittedName>
</protein>
<evidence type="ECO:0000313" key="2">
    <source>
        <dbReference type="Proteomes" id="UP001589568"/>
    </source>
</evidence>
<dbReference type="Proteomes" id="UP001589568">
    <property type="component" value="Unassembled WGS sequence"/>
</dbReference>